<evidence type="ECO:0000259" key="1">
    <source>
        <dbReference type="SMART" id="SM01321"/>
    </source>
</evidence>
<dbReference type="GO" id="GO:0003677">
    <property type="term" value="F:DNA binding"/>
    <property type="evidence" value="ECO:0007669"/>
    <property type="project" value="InterPro"/>
</dbReference>
<feature type="domain" description="Transposase IS200-like" evidence="1">
    <location>
        <begin position="9"/>
        <end position="123"/>
    </location>
</feature>
<dbReference type="AlphaFoldDB" id="A0A0B0I7N0"/>
<dbReference type="Proteomes" id="UP000030832">
    <property type="component" value="Unassembled WGS sequence"/>
</dbReference>
<gene>
    <name evidence="2" type="ORF">LQ50_21165</name>
</gene>
<dbReference type="InterPro" id="IPR002686">
    <property type="entry name" value="Transposase_17"/>
</dbReference>
<name>A0A0B0I7N0_9BACI</name>
<accession>A0A0B0I7N0</accession>
<dbReference type="GO" id="GO:0004803">
    <property type="term" value="F:transposase activity"/>
    <property type="evidence" value="ECO:0007669"/>
    <property type="project" value="InterPro"/>
</dbReference>
<dbReference type="OrthoDB" id="9788881at2"/>
<organism evidence="2 3">
    <name type="scientific">Halalkalibacter okhensis</name>
    <dbReference type="NCBI Taxonomy" id="333138"/>
    <lineage>
        <taxon>Bacteria</taxon>
        <taxon>Bacillati</taxon>
        <taxon>Bacillota</taxon>
        <taxon>Bacilli</taxon>
        <taxon>Bacillales</taxon>
        <taxon>Bacillaceae</taxon>
        <taxon>Halalkalibacter</taxon>
    </lineage>
</organism>
<sequence length="252" mass="29965">MPRKPRTRSRSGIYHIIQRGVNQQLIFENDTDKIRFLLTLKRFKAMCQFELYGYCLMNNHIHLLLKEGEEPIALIMKRISSSYVYWYNQKYERNGHLFQERFKSENVEDRAYFLTVLRYIHQNPLKAGLTQSVFKRSWTSIEDYIYKPDVVDVTFALDQFAADRTEALQRFKDYMQHVSDDLCLNADVQVRVSDSEIKQYMNEYGIESSSRLQQLEKENRNDILRKLKKVDGISLRQLSRVTGISKSVIQRL</sequence>
<keyword evidence="3" id="KW-1185">Reference proteome</keyword>
<reference evidence="2 3" key="1">
    <citation type="submission" date="2014-09" db="EMBL/GenBank/DDBJ databases">
        <title>Genome sequencing and annotation of Bacillus Okhensis strain Kh10-101T.</title>
        <authorList>
            <person name="Prakash J.S."/>
        </authorList>
    </citation>
    <scope>NUCLEOTIDE SEQUENCE [LARGE SCALE GENOMIC DNA]</scope>
    <source>
        <strain evidence="3">Kh10-101T</strain>
    </source>
</reference>
<dbReference type="GO" id="GO:0006313">
    <property type="term" value="P:DNA transposition"/>
    <property type="evidence" value="ECO:0007669"/>
    <property type="project" value="InterPro"/>
</dbReference>
<dbReference type="PANTHER" id="PTHR34322:SF2">
    <property type="entry name" value="TRANSPOSASE IS200-LIKE DOMAIN-CONTAINING PROTEIN"/>
    <property type="match status" value="1"/>
</dbReference>
<dbReference type="Pfam" id="PF01797">
    <property type="entry name" value="Y1_Tnp"/>
    <property type="match status" value="1"/>
</dbReference>
<protein>
    <submittedName>
        <fullName evidence="2">Transposase</fullName>
    </submittedName>
</protein>
<comment type="caution">
    <text evidence="2">The sequence shown here is derived from an EMBL/GenBank/DDBJ whole genome shotgun (WGS) entry which is preliminary data.</text>
</comment>
<evidence type="ECO:0000313" key="2">
    <source>
        <dbReference type="EMBL" id="KHF38448.1"/>
    </source>
</evidence>
<dbReference type="PANTHER" id="PTHR34322">
    <property type="entry name" value="TRANSPOSASE, Y1_TNP DOMAIN-CONTAINING"/>
    <property type="match status" value="1"/>
</dbReference>
<dbReference type="SMART" id="SM01321">
    <property type="entry name" value="Y1_Tnp"/>
    <property type="match status" value="1"/>
</dbReference>
<dbReference type="InterPro" id="IPR001387">
    <property type="entry name" value="Cro/C1-type_HTH"/>
</dbReference>
<dbReference type="Gene3D" id="3.30.70.1290">
    <property type="entry name" value="Transposase IS200-like"/>
    <property type="match status" value="1"/>
</dbReference>
<dbReference type="SUPFAM" id="SSF143422">
    <property type="entry name" value="Transposase IS200-like"/>
    <property type="match status" value="1"/>
</dbReference>
<dbReference type="EMBL" id="JRJU01000039">
    <property type="protein sequence ID" value="KHF38448.1"/>
    <property type="molecule type" value="Genomic_DNA"/>
</dbReference>
<evidence type="ECO:0000313" key="3">
    <source>
        <dbReference type="Proteomes" id="UP000030832"/>
    </source>
</evidence>
<proteinExistence type="predicted"/>
<dbReference type="eggNOG" id="COG1943">
    <property type="taxonomic scope" value="Bacteria"/>
</dbReference>
<dbReference type="CDD" id="cd00093">
    <property type="entry name" value="HTH_XRE"/>
    <property type="match status" value="1"/>
</dbReference>
<dbReference type="InterPro" id="IPR036515">
    <property type="entry name" value="Transposase_17_sf"/>
</dbReference>